<dbReference type="InterPro" id="IPR017900">
    <property type="entry name" value="4Fe4S_Fe_S_CS"/>
</dbReference>
<accession>A0A9P0A7A5</accession>
<dbReference type="EMBL" id="OU963864">
    <property type="protein sequence ID" value="CAH0387167.1"/>
    <property type="molecule type" value="Genomic_DNA"/>
</dbReference>
<gene>
    <name evidence="1" type="ORF">BEMITA_LOCUS6218</name>
</gene>
<dbReference type="Proteomes" id="UP001152759">
    <property type="component" value="Chromosome 3"/>
</dbReference>
<dbReference type="PROSITE" id="PS00198">
    <property type="entry name" value="4FE4S_FER_1"/>
    <property type="match status" value="1"/>
</dbReference>
<evidence type="ECO:0000313" key="1">
    <source>
        <dbReference type="EMBL" id="CAH0387167.1"/>
    </source>
</evidence>
<sequence length="232" mass="25878">MMLGRWVHVLVAPSPSERSPLCPAPSSPNQLVLCAHTRFSVHRNANMLKTLSWKLPWNAGGKFEILTEFKHLTPLPFSIQTPPLVRRFLFPAAVSPQLCSACNLCSTSCPGPAVRCTRSDCPCRCRGWKLTVSIEPIEEAAIKCFTSTLMSEETFLRYRDEVPLEARSKFVYRSFVDLMFREKNGRTGTAASTLPPPSSLSVSATGWGAVWRHRHQPIRAKPLVPGTIVFNQ</sequence>
<evidence type="ECO:0000313" key="2">
    <source>
        <dbReference type="Proteomes" id="UP001152759"/>
    </source>
</evidence>
<dbReference type="AlphaFoldDB" id="A0A9P0A7A5"/>
<keyword evidence="2" id="KW-1185">Reference proteome</keyword>
<evidence type="ECO:0008006" key="3">
    <source>
        <dbReference type="Google" id="ProtNLM"/>
    </source>
</evidence>
<protein>
    <recommendedName>
        <fullName evidence="3">4Fe-4S ferredoxin-type domain-containing protein</fullName>
    </recommendedName>
</protein>
<organism evidence="1 2">
    <name type="scientific">Bemisia tabaci</name>
    <name type="common">Sweetpotato whitefly</name>
    <name type="synonym">Aleurodes tabaci</name>
    <dbReference type="NCBI Taxonomy" id="7038"/>
    <lineage>
        <taxon>Eukaryota</taxon>
        <taxon>Metazoa</taxon>
        <taxon>Ecdysozoa</taxon>
        <taxon>Arthropoda</taxon>
        <taxon>Hexapoda</taxon>
        <taxon>Insecta</taxon>
        <taxon>Pterygota</taxon>
        <taxon>Neoptera</taxon>
        <taxon>Paraneoptera</taxon>
        <taxon>Hemiptera</taxon>
        <taxon>Sternorrhyncha</taxon>
        <taxon>Aleyrodoidea</taxon>
        <taxon>Aleyrodidae</taxon>
        <taxon>Aleyrodinae</taxon>
        <taxon>Bemisia</taxon>
    </lineage>
</organism>
<reference evidence="1" key="1">
    <citation type="submission" date="2021-12" db="EMBL/GenBank/DDBJ databases">
        <authorList>
            <person name="King R."/>
        </authorList>
    </citation>
    <scope>NUCLEOTIDE SEQUENCE</scope>
</reference>
<name>A0A9P0A7A5_BEMTA</name>
<proteinExistence type="predicted"/>